<dbReference type="PROSITE" id="PS00216">
    <property type="entry name" value="SUGAR_TRANSPORT_1"/>
    <property type="match status" value="1"/>
</dbReference>
<dbReference type="Gene3D" id="1.20.1250.20">
    <property type="entry name" value="MFS general substrate transporter like domains"/>
    <property type="match status" value="1"/>
</dbReference>
<keyword evidence="5 11" id="KW-0812">Transmembrane</keyword>
<evidence type="ECO:0000259" key="12">
    <source>
        <dbReference type="PROSITE" id="PS50850"/>
    </source>
</evidence>
<feature type="compositionally biased region" description="Basic and acidic residues" evidence="10">
    <location>
        <begin position="750"/>
        <end position="761"/>
    </location>
</feature>
<dbReference type="PANTHER" id="PTHR23521">
    <property type="entry name" value="TRANSPORTER MFS SUPERFAMILY"/>
    <property type="match status" value="1"/>
</dbReference>
<dbReference type="GO" id="GO:0005886">
    <property type="term" value="C:plasma membrane"/>
    <property type="evidence" value="ECO:0007669"/>
    <property type="project" value="TreeGrafter"/>
</dbReference>
<feature type="transmembrane region" description="Helical" evidence="11">
    <location>
        <begin position="133"/>
        <end position="151"/>
    </location>
</feature>
<dbReference type="SUPFAM" id="SSF52833">
    <property type="entry name" value="Thioredoxin-like"/>
    <property type="match status" value="1"/>
</dbReference>
<dbReference type="AlphaFoldDB" id="A0A1I7YEM2"/>
<dbReference type="Pfam" id="PF00083">
    <property type="entry name" value="Sugar_tr"/>
    <property type="match status" value="1"/>
</dbReference>
<dbReference type="CDD" id="cd17388">
    <property type="entry name" value="MFS_TetA"/>
    <property type="match status" value="1"/>
</dbReference>
<feature type="transmembrane region" description="Helical" evidence="11">
    <location>
        <begin position="549"/>
        <end position="568"/>
    </location>
</feature>
<dbReference type="Gene3D" id="3.40.30.10">
    <property type="entry name" value="Glutaredoxin"/>
    <property type="match status" value="1"/>
</dbReference>
<dbReference type="Pfam" id="PF07690">
    <property type="entry name" value="MFS_1"/>
    <property type="match status" value="1"/>
</dbReference>
<evidence type="ECO:0000259" key="13">
    <source>
        <dbReference type="PROSITE" id="PS51352"/>
    </source>
</evidence>
<feature type="transmembrane region" description="Helical" evidence="11">
    <location>
        <begin position="103"/>
        <end position="127"/>
    </location>
</feature>
<feature type="transmembrane region" description="Helical" evidence="11">
    <location>
        <begin position="589"/>
        <end position="607"/>
    </location>
</feature>
<dbReference type="PANTHER" id="PTHR23521:SF3">
    <property type="entry name" value="MFS TRANSPORTER"/>
    <property type="match status" value="1"/>
</dbReference>
<dbReference type="InterPro" id="IPR001958">
    <property type="entry name" value="Tet-R_TetA/multi-R_MdtG-like"/>
</dbReference>
<feature type="transmembrane region" description="Helical" evidence="11">
    <location>
        <begin position="12"/>
        <end position="33"/>
    </location>
</feature>
<feature type="domain" description="Major facilitator superfamily (MFS) profile" evidence="12">
    <location>
        <begin position="1"/>
        <end position="411"/>
    </location>
</feature>
<keyword evidence="7 11" id="KW-0472">Membrane</keyword>
<evidence type="ECO:0000256" key="8">
    <source>
        <dbReference type="ARBA" id="ARBA00031861"/>
    </source>
</evidence>
<dbReference type="SUPFAM" id="SSF103473">
    <property type="entry name" value="MFS general substrate transporter"/>
    <property type="match status" value="2"/>
</dbReference>
<evidence type="ECO:0000256" key="5">
    <source>
        <dbReference type="ARBA" id="ARBA00022692"/>
    </source>
</evidence>
<dbReference type="Proteomes" id="UP000095287">
    <property type="component" value="Unplaced"/>
</dbReference>
<dbReference type="InterPro" id="IPR005829">
    <property type="entry name" value="Sugar_transporter_CS"/>
</dbReference>
<evidence type="ECO:0000256" key="3">
    <source>
        <dbReference type="ARBA" id="ARBA00010505"/>
    </source>
</evidence>
<protein>
    <recommendedName>
        <fullName evidence="4">Peroxiredoxin-5, mitochondrial</fullName>
    </recommendedName>
    <alternativeName>
        <fullName evidence="8">Peroxiredoxin V</fullName>
    </alternativeName>
    <alternativeName>
        <fullName evidence="9">Thioredoxin-dependent peroxiredoxin 5</fullName>
    </alternativeName>
</protein>
<dbReference type="PROSITE" id="PS51352">
    <property type="entry name" value="THIOREDOXIN_2"/>
    <property type="match status" value="1"/>
</dbReference>
<comment type="function">
    <text evidence="1">Thiol-specific peroxidase that catalyzes the reduction of hydrogen peroxide and organic hydroperoxides to water and alcohols, respectively. Plays a role in cell protection against oxidative stress by detoxifying peroxides and as sensor of hydrogen peroxide-mediated signaling events.</text>
</comment>
<feature type="transmembrane region" description="Helical" evidence="11">
    <location>
        <begin position="462"/>
        <end position="480"/>
    </location>
</feature>
<dbReference type="Gene3D" id="1.20.1720.10">
    <property type="entry name" value="Multidrug resistance protein D"/>
    <property type="match status" value="1"/>
</dbReference>
<dbReference type="GO" id="GO:0016491">
    <property type="term" value="F:oxidoreductase activity"/>
    <property type="evidence" value="ECO:0007669"/>
    <property type="project" value="InterPro"/>
</dbReference>
<feature type="transmembrane region" description="Helical" evidence="11">
    <location>
        <begin position="388"/>
        <end position="410"/>
    </location>
</feature>
<feature type="transmembrane region" description="Helical" evidence="11">
    <location>
        <begin position="45"/>
        <end position="68"/>
    </location>
</feature>
<feature type="transmembrane region" description="Helical" evidence="11">
    <location>
        <begin position="520"/>
        <end position="543"/>
    </location>
</feature>
<dbReference type="WBParaSite" id="L893_g15514.t1">
    <property type="protein sequence ID" value="L893_g15514.t1"/>
    <property type="gene ID" value="L893_g15514"/>
</dbReference>
<keyword evidence="14" id="KW-1185">Reference proteome</keyword>
<evidence type="ECO:0000256" key="1">
    <source>
        <dbReference type="ARBA" id="ARBA00003330"/>
    </source>
</evidence>
<accession>A0A1I7YEM2</accession>
<dbReference type="InterPro" id="IPR020846">
    <property type="entry name" value="MFS_dom"/>
</dbReference>
<proteinExistence type="inferred from homology"/>
<feature type="region of interest" description="Disordered" evidence="10">
    <location>
        <begin position="673"/>
        <end position="761"/>
    </location>
</feature>
<dbReference type="InterPro" id="IPR013740">
    <property type="entry name" value="Redoxin"/>
</dbReference>
<evidence type="ECO:0000256" key="11">
    <source>
        <dbReference type="SAM" id="Phobius"/>
    </source>
</evidence>
<dbReference type="PRINTS" id="PR01035">
    <property type="entry name" value="TCRTETA"/>
</dbReference>
<dbReference type="InterPro" id="IPR036249">
    <property type="entry name" value="Thioredoxin-like_sf"/>
</dbReference>
<feature type="transmembrane region" description="Helical" evidence="11">
    <location>
        <begin position="486"/>
        <end position="508"/>
    </location>
</feature>
<feature type="transmembrane region" description="Helical" evidence="11">
    <location>
        <begin position="74"/>
        <end position="91"/>
    </location>
</feature>
<organism evidence="14 15">
    <name type="scientific">Steinernema glaseri</name>
    <dbReference type="NCBI Taxonomy" id="37863"/>
    <lineage>
        <taxon>Eukaryota</taxon>
        <taxon>Metazoa</taxon>
        <taxon>Ecdysozoa</taxon>
        <taxon>Nematoda</taxon>
        <taxon>Chromadorea</taxon>
        <taxon>Rhabditida</taxon>
        <taxon>Tylenchina</taxon>
        <taxon>Panagrolaimomorpha</taxon>
        <taxon>Strongyloidoidea</taxon>
        <taxon>Steinernematidae</taxon>
        <taxon>Steinernema</taxon>
    </lineage>
</organism>
<evidence type="ECO:0000256" key="6">
    <source>
        <dbReference type="ARBA" id="ARBA00022989"/>
    </source>
</evidence>
<evidence type="ECO:0000256" key="7">
    <source>
        <dbReference type="ARBA" id="ARBA00023136"/>
    </source>
</evidence>
<feature type="domain" description="Thioredoxin" evidence="13">
    <location>
        <begin position="273"/>
        <end position="437"/>
    </location>
</feature>
<evidence type="ECO:0000256" key="2">
    <source>
        <dbReference type="ARBA" id="ARBA00004141"/>
    </source>
</evidence>
<evidence type="ECO:0000313" key="15">
    <source>
        <dbReference type="WBParaSite" id="L893_g15514.t1"/>
    </source>
</evidence>
<feature type="compositionally biased region" description="Low complexity" evidence="10">
    <location>
        <begin position="731"/>
        <end position="749"/>
    </location>
</feature>
<dbReference type="InterPro" id="IPR011701">
    <property type="entry name" value="MFS"/>
</dbReference>
<dbReference type="InterPro" id="IPR005828">
    <property type="entry name" value="MFS_sugar_transport-like"/>
</dbReference>
<feature type="transmembrane region" description="Helical" evidence="11">
    <location>
        <begin position="258"/>
        <end position="276"/>
    </location>
</feature>
<comment type="similarity">
    <text evidence="3">Belongs to the peroxiredoxin family. Prx5 subfamily.</text>
</comment>
<evidence type="ECO:0000256" key="4">
    <source>
        <dbReference type="ARBA" id="ARBA00014329"/>
    </source>
</evidence>
<dbReference type="InterPro" id="IPR036259">
    <property type="entry name" value="MFS_trans_sf"/>
</dbReference>
<comment type="subcellular location">
    <subcellularLocation>
        <location evidence="2">Membrane</location>
        <topology evidence="2">Multi-pass membrane protein</topology>
    </subcellularLocation>
</comment>
<evidence type="ECO:0000256" key="9">
    <source>
        <dbReference type="ARBA" id="ARBA00033191"/>
    </source>
</evidence>
<dbReference type="GO" id="GO:0022857">
    <property type="term" value="F:transmembrane transporter activity"/>
    <property type="evidence" value="ECO:0007669"/>
    <property type="project" value="InterPro"/>
</dbReference>
<reference evidence="15" key="1">
    <citation type="submission" date="2016-11" db="UniProtKB">
        <authorList>
            <consortium name="WormBaseParasite"/>
        </authorList>
    </citation>
    <scope>IDENTIFICATION</scope>
</reference>
<evidence type="ECO:0000256" key="10">
    <source>
        <dbReference type="SAM" id="MobiDB-lite"/>
    </source>
</evidence>
<feature type="transmembrane region" description="Helical" evidence="11">
    <location>
        <begin position="430"/>
        <end position="450"/>
    </location>
</feature>
<name>A0A1I7YEM2_9BILA</name>
<dbReference type="PROSITE" id="PS50850">
    <property type="entry name" value="MFS"/>
    <property type="match status" value="1"/>
</dbReference>
<keyword evidence="6 11" id="KW-1133">Transmembrane helix</keyword>
<dbReference type="InterPro" id="IPR013766">
    <property type="entry name" value="Thioredoxin_domain"/>
</dbReference>
<evidence type="ECO:0000313" key="14">
    <source>
        <dbReference type="Proteomes" id="UP000095287"/>
    </source>
</evidence>
<sequence length="761" mass="80760">MLRELVPAEQVARHYGVLLSLYALMQIVFAPLLGRLSDKYGRRPVLLASLAGAALDYTVMALAPVLWVLYIGRLVSGITGATGAVVASTIADASSEQERARWFGYIGACYGLGMIAGPALGGTLAGLSTHAPFVGAALLNANAFVLACLFLRETRVLRETADKKHAPRFSSFGFLGLKHLGQGLLGLGAVFFIVQLIGQLPAALWVIFGEDRFGWDTMTAFAVGPLSQRLGERKTLLLGMMADATGFVLLAFALRSWMIFPVLALLAAGGLGMPALQSMMSKRVASDQQGTLQGVLGSLNNLGALIGPLGFTQLYSYTATQWNGKKIAVFAVPGAFTPTCSEQHLPGFIAKADEFKAAGVDEIWCVAVNDPFVMGAWGKSLNVNGKDVWMLSSVGAFSSLYFATLMLLLSSGLFNTFMGVRLTAISVSEVWIGGLIAVYYLGLVFGARMGHRLIMGVGHIRAYAASAAIVTICVLVQILVDSMYVWLLLRFLAGAAMVVQFMGIESWLNEQSDNSQRGTIFAIYMVFSSLGTVLGQLSLTLFPHLNFEPLVFVAICSAFSLVPVAITRRSHPPLQVPAPINARYYVDRVPLSMMVLLVAGMLTGAFYGLAPVNLYYIFVAACGLALVLLVRPQKVLGDHLSQDAPTTFVPMPDSLQSSAAAVALDPRVDISSDVSHDPVFEDLPPVEERVPATTESTAVERKAEDEAAEATLAEDDKGADPVAGRSGGSVGLDDSGSPADGESSGGAEEAGSKRKPSDPAP</sequence>
<dbReference type="Pfam" id="PF08534">
    <property type="entry name" value="Redoxin"/>
    <property type="match status" value="1"/>
</dbReference>
<feature type="transmembrane region" description="Helical" evidence="11">
    <location>
        <begin position="613"/>
        <end position="630"/>
    </location>
</feature>